<dbReference type="Pfam" id="PF20125">
    <property type="entry name" value="DUF6515"/>
    <property type="match status" value="1"/>
</dbReference>
<keyword evidence="3" id="KW-1185">Reference proteome</keyword>
<dbReference type="OrthoDB" id="1162521at2"/>
<name>A0A411EAI5_9FLAO</name>
<reference evidence="2 3" key="1">
    <citation type="submission" date="2019-01" db="EMBL/GenBank/DDBJ databases">
        <title>Muriicola soli sp. nov., isolated from soil.</title>
        <authorList>
            <person name="Kang H.J."/>
            <person name="Kim S.B."/>
        </authorList>
    </citation>
    <scope>NUCLEOTIDE SEQUENCE [LARGE SCALE GENOMIC DNA]</scope>
    <source>
        <strain evidence="2 3">MMS17-SY002</strain>
    </source>
</reference>
<dbReference type="EMBL" id="CP035544">
    <property type="protein sequence ID" value="QBA64460.1"/>
    <property type="molecule type" value="Genomic_DNA"/>
</dbReference>
<protein>
    <submittedName>
        <fullName evidence="2">Uncharacterized protein</fullName>
    </submittedName>
</protein>
<dbReference type="KEGG" id="mur:EQY75_07945"/>
<feature type="chain" id="PRO_5019436887" evidence="1">
    <location>
        <begin position="23"/>
        <end position="117"/>
    </location>
</feature>
<evidence type="ECO:0000313" key="3">
    <source>
        <dbReference type="Proteomes" id="UP000290889"/>
    </source>
</evidence>
<feature type="signal peptide" evidence="1">
    <location>
        <begin position="1"/>
        <end position="22"/>
    </location>
</feature>
<dbReference type="AlphaFoldDB" id="A0A411EAI5"/>
<accession>A0A411EAI5</accession>
<dbReference type="InterPro" id="IPR045398">
    <property type="entry name" value="DUF6515"/>
</dbReference>
<sequence length="117" mass="13305">MKKFKIVLVIIAFFGALSASNAQRVVKVKVYPKHGTVVTTVHKPRLVIHNGIRYHLAAGVWYKARGKKYVVAAAPRGIVIKSLPRGHRVVFIKGRKYFAYKGVHYQRIGRTYKVVYV</sequence>
<dbReference type="RefSeq" id="WP_129604657.1">
    <property type="nucleotide sequence ID" value="NZ_CP035544.1"/>
</dbReference>
<dbReference type="Proteomes" id="UP000290889">
    <property type="component" value="Chromosome"/>
</dbReference>
<gene>
    <name evidence="2" type="ORF">EQY75_07945</name>
</gene>
<evidence type="ECO:0000256" key="1">
    <source>
        <dbReference type="SAM" id="SignalP"/>
    </source>
</evidence>
<evidence type="ECO:0000313" key="2">
    <source>
        <dbReference type="EMBL" id="QBA64460.1"/>
    </source>
</evidence>
<keyword evidence="1" id="KW-0732">Signal</keyword>
<organism evidence="2 3">
    <name type="scientific">Muriicola soli</name>
    <dbReference type="NCBI Taxonomy" id="2507538"/>
    <lineage>
        <taxon>Bacteria</taxon>
        <taxon>Pseudomonadati</taxon>
        <taxon>Bacteroidota</taxon>
        <taxon>Flavobacteriia</taxon>
        <taxon>Flavobacteriales</taxon>
        <taxon>Flavobacteriaceae</taxon>
        <taxon>Muriicola</taxon>
    </lineage>
</organism>
<proteinExistence type="predicted"/>